<feature type="region of interest" description="Disordered" evidence="1">
    <location>
        <begin position="143"/>
        <end position="193"/>
    </location>
</feature>
<protein>
    <submittedName>
        <fullName evidence="3">Uncharacterized protein</fullName>
    </submittedName>
</protein>
<proteinExistence type="predicted"/>
<dbReference type="EMBL" id="HBUF01673622">
    <property type="protein sequence ID" value="CAG6790934.1"/>
    <property type="molecule type" value="Transcribed_RNA"/>
</dbReference>
<feature type="region of interest" description="Disordered" evidence="1">
    <location>
        <begin position="216"/>
        <end position="252"/>
    </location>
</feature>
<evidence type="ECO:0000313" key="3">
    <source>
        <dbReference type="EMBL" id="CAG6790934.1"/>
    </source>
</evidence>
<feature type="region of interest" description="Disordered" evidence="1">
    <location>
        <begin position="30"/>
        <end position="84"/>
    </location>
</feature>
<feature type="compositionally biased region" description="Acidic residues" evidence="1">
    <location>
        <begin position="162"/>
        <end position="173"/>
    </location>
</feature>
<feature type="compositionally biased region" description="Low complexity" evidence="1">
    <location>
        <begin position="216"/>
        <end position="236"/>
    </location>
</feature>
<feature type="signal peptide" evidence="2">
    <location>
        <begin position="1"/>
        <end position="29"/>
    </location>
</feature>
<evidence type="ECO:0000256" key="1">
    <source>
        <dbReference type="SAM" id="MobiDB-lite"/>
    </source>
</evidence>
<feature type="chain" id="PRO_5034331351" evidence="2">
    <location>
        <begin position="30"/>
        <end position="252"/>
    </location>
</feature>
<feature type="compositionally biased region" description="Low complexity" evidence="1">
    <location>
        <begin position="50"/>
        <end position="67"/>
    </location>
</feature>
<feature type="compositionally biased region" description="Low complexity" evidence="1">
    <location>
        <begin position="183"/>
        <end position="193"/>
    </location>
</feature>
<name>A0A8D9FIP3_9HEMI</name>
<evidence type="ECO:0000256" key="2">
    <source>
        <dbReference type="SAM" id="SignalP"/>
    </source>
</evidence>
<sequence length="252" mass="25736">MTLNPATSPLHISLFCLLLLSCPLDFTHAQPSGARNEASSAKQNAEESEVGGANAPAGEANAPVGGPNSVGGASNQAVVNKKPSEEVEEITYDQRQNGTQNVRIHLDDVTLLLAPSESLAGLFATQQVASALAGQNPAAFAQNASAAHAQKEGEQNGGNAEEGVEEAAEEEEATEKQKPLVEGAAQGGAPVAAASDPYADFNELLSAANFLKKAAAGAQKGQLQGQQQHGVAAGHPGAKRKVCTGPRCTAKR</sequence>
<reference evidence="3" key="1">
    <citation type="submission" date="2021-05" db="EMBL/GenBank/DDBJ databases">
        <authorList>
            <person name="Alioto T."/>
            <person name="Alioto T."/>
            <person name="Gomez Garrido J."/>
        </authorList>
    </citation>
    <scope>NUCLEOTIDE SEQUENCE</scope>
</reference>
<organism evidence="3">
    <name type="scientific">Cacopsylla melanoneura</name>
    <dbReference type="NCBI Taxonomy" id="428564"/>
    <lineage>
        <taxon>Eukaryota</taxon>
        <taxon>Metazoa</taxon>
        <taxon>Ecdysozoa</taxon>
        <taxon>Arthropoda</taxon>
        <taxon>Hexapoda</taxon>
        <taxon>Insecta</taxon>
        <taxon>Pterygota</taxon>
        <taxon>Neoptera</taxon>
        <taxon>Paraneoptera</taxon>
        <taxon>Hemiptera</taxon>
        <taxon>Sternorrhyncha</taxon>
        <taxon>Psylloidea</taxon>
        <taxon>Psyllidae</taxon>
        <taxon>Psyllinae</taxon>
        <taxon>Cacopsylla</taxon>
    </lineage>
</organism>
<dbReference type="AlphaFoldDB" id="A0A8D9FIP3"/>
<keyword evidence="2" id="KW-0732">Signal</keyword>
<accession>A0A8D9FIP3</accession>